<dbReference type="SUPFAM" id="SSF47413">
    <property type="entry name" value="lambda repressor-like DNA-binding domains"/>
    <property type="match status" value="1"/>
</dbReference>
<keyword evidence="3" id="KW-1185">Reference proteome</keyword>
<name>A0A8J2YJ24_9RHOB</name>
<dbReference type="RefSeq" id="WP_188409951.1">
    <property type="nucleotide sequence ID" value="NZ_BMCP01000002.1"/>
</dbReference>
<dbReference type="GO" id="GO:0003677">
    <property type="term" value="F:DNA binding"/>
    <property type="evidence" value="ECO:0007669"/>
    <property type="project" value="InterPro"/>
</dbReference>
<evidence type="ECO:0000256" key="1">
    <source>
        <dbReference type="SAM" id="MobiDB-lite"/>
    </source>
</evidence>
<proteinExistence type="predicted"/>
<reference evidence="2" key="1">
    <citation type="journal article" date="2014" name="Int. J. Syst. Evol. Microbiol.">
        <title>Complete genome sequence of Corynebacterium casei LMG S-19264T (=DSM 44701T), isolated from a smear-ripened cheese.</title>
        <authorList>
            <consortium name="US DOE Joint Genome Institute (JGI-PGF)"/>
            <person name="Walter F."/>
            <person name="Albersmeier A."/>
            <person name="Kalinowski J."/>
            <person name="Ruckert C."/>
        </authorList>
    </citation>
    <scope>NUCLEOTIDE SEQUENCE</scope>
    <source>
        <strain evidence="2">CCM 7684</strain>
    </source>
</reference>
<reference evidence="2" key="2">
    <citation type="submission" date="2020-09" db="EMBL/GenBank/DDBJ databases">
        <authorList>
            <person name="Sun Q."/>
            <person name="Sedlacek I."/>
        </authorList>
    </citation>
    <scope>NUCLEOTIDE SEQUENCE</scope>
    <source>
        <strain evidence="2">CCM 7684</strain>
    </source>
</reference>
<dbReference type="EMBL" id="BMCP01000002">
    <property type="protein sequence ID" value="GGE46013.1"/>
    <property type="molecule type" value="Genomic_DNA"/>
</dbReference>
<organism evidence="2 3">
    <name type="scientific">Agaricicola taiwanensis</name>
    <dbReference type="NCBI Taxonomy" id="591372"/>
    <lineage>
        <taxon>Bacteria</taxon>
        <taxon>Pseudomonadati</taxon>
        <taxon>Pseudomonadota</taxon>
        <taxon>Alphaproteobacteria</taxon>
        <taxon>Rhodobacterales</taxon>
        <taxon>Paracoccaceae</taxon>
        <taxon>Agaricicola</taxon>
    </lineage>
</organism>
<dbReference type="InterPro" id="IPR010982">
    <property type="entry name" value="Lambda_DNA-bd_dom_sf"/>
</dbReference>
<dbReference type="AlphaFoldDB" id="A0A8J2YJ24"/>
<gene>
    <name evidence="2" type="ORF">GCM10007276_23990</name>
</gene>
<dbReference type="Gene3D" id="1.10.260.40">
    <property type="entry name" value="lambda repressor-like DNA-binding domains"/>
    <property type="match status" value="1"/>
</dbReference>
<accession>A0A8J2YJ24</accession>
<dbReference type="Proteomes" id="UP000602745">
    <property type="component" value="Unassembled WGS sequence"/>
</dbReference>
<feature type="region of interest" description="Disordered" evidence="1">
    <location>
        <begin position="1"/>
        <end position="41"/>
    </location>
</feature>
<comment type="caution">
    <text evidence="2">The sequence shown here is derived from an EMBL/GenBank/DDBJ whole genome shotgun (WGS) entry which is preliminary data.</text>
</comment>
<sequence>MSSDIEFGKTGGAYSAFPPHRKVGSVDPADGQKSQNFDARDETAQRFQLATRLRALRAKLKMSRADFATQYRFPLGALQLWEDAQALPGAGELEQILAIEQAAR</sequence>
<evidence type="ECO:0000313" key="3">
    <source>
        <dbReference type="Proteomes" id="UP000602745"/>
    </source>
</evidence>
<protein>
    <submittedName>
        <fullName evidence="2">Uncharacterized protein</fullName>
    </submittedName>
</protein>
<evidence type="ECO:0000313" key="2">
    <source>
        <dbReference type="EMBL" id="GGE46013.1"/>
    </source>
</evidence>